<protein>
    <submittedName>
        <fullName evidence="4">N-acetyltransferase family protein</fullName>
    </submittedName>
</protein>
<feature type="domain" description="N-acetyltransferase" evidence="3">
    <location>
        <begin position="8"/>
        <end position="165"/>
    </location>
</feature>
<dbReference type="PROSITE" id="PS51186">
    <property type="entry name" value="GNAT"/>
    <property type="match status" value="1"/>
</dbReference>
<dbReference type="Proteomes" id="UP000292424">
    <property type="component" value="Chromosome"/>
</dbReference>
<reference evidence="4 5" key="1">
    <citation type="submission" date="2019-09" db="EMBL/GenBank/DDBJ databases">
        <title>Complete genome sequence of Arachidicoccus sp. B3-10 isolated from apple orchard soil.</title>
        <authorList>
            <person name="Kim H.S."/>
            <person name="Han K.-I."/>
            <person name="Suh M.K."/>
            <person name="Lee K.C."/>
            <person name="Eom M.K."/>
            <person name="Kim J.-S."/>
            <person name="Kang S.W."/>
            <person name="Sin Y."/>
            <person name="Lee J.-S."/>
        </authorList>
    </citation>
    <scope>NUCLEOTIDE SEQUENCE [LARGE SCALE GENOMIC DNA]</scope>
    <source>
        <strain evidence="4 5">B3-10</strain>
    </source>
</reference>
<name>A0A5P2G4M6_9BACT</name>
<dbReference type="KEGG" id="arac:E0W69_004980"/>
<organism evidence="4 5">
    <name type="scientific">Rhizosphaericola mali</name>
    <dbReference type="NCBI Taxonomy" id="2545455"/>
    <lineage>
        <taxon>Bacteria</taxon>
        <taxon>Pseudomonadati</taxon>
        <taxon>Bacteroidota</taxon>
        <taxon>Chitinophagia</taxon>
        <taxon>Chitinophagales</taxon>
        <taxon>Chitinophagaceae</taxon>
        <taxon>Rhizosphaericola</taxon>
    </lineage>
</organism>
<accession>A0A5P2G4M6</accession>
<evidence type="ECO:0000256" key="1">
    <source>
        <dbReference type="ARBA" id="ARBA00022679"/>
    </source>
</evidence>
<dbReference type="InterPro" id="IPR016181">
    <property type="entry name" value="Acyl_CoA_acyltransferase"/>
</dbReference>
<dbReference type="SUPFAM" id="SSF55729">
    <property type="entry name" value="Acyl-CoA N-acyltransferases (Nat)"/>
    <property type="match status" value="1"/>
</dbReference>
<dbReference type="PANTHER" id="PTHR43072:SF23">
    <property type="entry name" value="UPF0039 PROTEIN C11D3.02C"/>
    <property type="match status" value="1"/>
</dbReference>
<evidence type="ECO:0000313" key="5">
    <source>
        <dbReference type="Proteomes" id="UP000292424"/>
    </source>
</evidence>
<sequence length="170" mass="19426">MLLNMETMEIRTITKDNFSEVVEIYKQGLATNIATFQNDLPQWEEWNKGHLDFCRISIYENSKMLGWTALTPVSSRCVYAGVAEVSVYVAQNTRGKGIGKILLNELIKQSEANGIWMLQSGIFSENQSSIKLHEKCGFRMVGYREKIGKKNGIWKDNVLMEHRSKNIGMD</sequence>
<dbReference type="Pfam" id="PF00583">
    <property type="entry name" value="Acetyltransf_1"/>
    <property type="match status" value="1"/>
</dbReference>
<proteinExistence type="predicted"/>
<dbReference type="AlphaFoldDB" id="A0A5P2G4M6"/>
<dbReference type="Gene3D" id="3.40.630.30">
    <property type="match status" value="1"/>
</dbReference>
<gene>
    <name evidence="4" type="ORF">E0W69_004980</name>
</gene>
<evidence type="ECO:0000313" key="4">
    <source>
        <dbReference type="EMBL" id="QES88043.1"/>
    </source>
</evidence>
<dbReference type="GO" id="GO:0016747">
    <property type="term" value="F:acyltransferase activity, transferring groups other than amino-acyl groups"/>
    <property type="evidence" value="ECO:0007669"/>
    <property type="project" value="InterPro"/>
</dbReference>
<dbReference type="OrthoDB" id="9799096at2"/>
<evidence type="ECO:0000259" key="3">
    <source>
        <dbReference type="PROSITE" id="PS51186"/>
    </source>
</evidence>
<dbReference type="PANTHER" id="PTHR43072">
    <property type="entry name" value="N-ACETYLTRANSFERASE"/>
    <property type="match status" value="1"/>
</dbReference>
<dbReference type="EMBL" id="CP044016">
    <property type="protein sequence ID" value="QES88043.1"/>
    <property type="molecule type" value="Genomic_DNA"/>
</dbReference>
<keyword evidence="5" id="KW-1185">Reference proteome</keyword>
<dbReference type="InterPro" id="IPR000182">
    <property type="entry name" value="GNAT_dom"/>
</dbReference>
<evidence type="ECO:0000256" key="2">
    <source>
        <dbReference type="ARBA" id="ARBA00023315"/>
    </source>
</evidence>
<keyword evidence="1 4" id="KW-0808">Transferase</keyword>
<dbReference type="CDD" id="cd04301">
    <property type="entry name" value="NAT_SF"/>
    <property type="match status" value="1"/>
</dbReference>
<keyword evidence="2" id="KW-0012">Acyltransferase</keyword>